<name>A0A556B1C2_9BURK</name>
<sequence length="49" mass="5326">MWIGSRQSCVPASDAADWSHPHSGPVPWSSTSKHSTTQCSSKRWLGGSR</sequence>
<reference evidence="2 3" key="1">
    <citation type="submission" date="2019-07" db="EMBL/GenBank/DDBJ databases">
        <title>Qingshengfaniella alkalisoli gen. nov., sp. nov., isolated from saline soil.</title>
        <authorList>
            <person name="Xu L."/>
            <person name="Huang X.-X."/>
            <person name="Sun J.-Q."/>
        </authorList>
    </citation>
    <scope>NUCLEOTIDE SEQUENCE [LARGE SCALE GENOMIC DNA]</scope>
    <source>
        <strain evidence="2 3">DSM 27279</strain>
    </source>
</reference>
<feature type="compositionally biased region" description="Polar residues" evidence="1">
    <location>
        <begin position="1"/>
        <end position="10"/>
    </location>
</feature>
<protein>
    <submittedName>
        <fullName evidence="2">Uncharacterized protein</fullName>
    </submittedName>
</protein>
<organism evidence="2 3">
    <name type="scientific">Verticiella sediminum</name>
    <dbReference type="NCBI Taxonomy" id="1247510"/>
    <lineage>
        <taxon>Bacteria</taxon>
        <taxon>Pseudomonadati</taxon>
        <taxon>Pseudomonadota</taxon>
        <taxon>Betaproteobacteria</taxon>
        <taxon>Burkholderiales</taxon>
        <taxon>Alcaligenaceae</taxon>
        <taxon>Verticiella</taxon>
    </lineage>
</organism>
<dbReference type="EMBL" id="VLTJ01000002">
    <property type="protein sequence ID" value="TSH98991.1"/>
    <property type="molecule type" value="Genomic_DNA"/>
</dbReference>
<gene>
    <name evidence="2" type="ORF">FOZ76_01055</name>
</gene>
<evidence type="ECO:0000256" key="1">
    <source>
        <dbReference type="SAM" id="MobiDB-lite"/>
    </source>
</evidence>
<comment type="caution">
    <text evidence="2">The sequence shown here is derived from an EMBL/GenBank/DDBJ whole genome shotgun (WGS) entry which is preliminary data.</text>
</comment>
<proteinExistence type="predicted"/>
<dbReference type="AlphaFoldDB" id="A0A556B1C2"/>
<dbReference type="Proteomes" id="UP000318405">
    <property type="component" value="Unassembled WGS sequence"/>
</dbReference>
<feature type="region of interest" description="Disordered" evidence="1">
    <location>
        <begin position="1"/>
        <end position="49"/>
    </location>
</feature>
<evidence type="ECO:0000313" key="3">
    <source>
        <dbReference type="Proteomes" id="UP000318405"/>
    </source>
</evidence>
<evidence type="ECO:0000313" key="2">
    <source>
        <dbReference type="EMBL" id="TSH98991.1"/>
    </source>
</evidence>
<keyword evidence="3" id="KW-1185">Reference proteome</keyword>
<accession>A0A556B1C2</accession>
<feature type="compositionally biased region" description="Polar residues" evidence="1">
    <location>
        <begin position="28"/>
        <end position="41"/>
    </location>
</feature>